<reference evidence="1 2" key="1">
    <citation type="journal article" date="2015" name="Fungal Genet. Biol.">
        <title>Evolution of novel wood decay mechanisms in Agaricales revealed by the genome sequences of Fistulina hepatica and Cylindrobasidium torrendii.</title>
        <authorList>
            <person name="Floudas D."/>
            <person name="Held B.W."/>
            <person name="Riley R."/>
            <person name="Nagy L.G."/>
            <person name="Koehler G."/>
            <person name="Ransdell A.S."/>
            <person name="Younus H."/>
            <person name="Chow J."/>
            <person name="Chiniquy J."/>
            <person name="Lipzen A."/>
            <person name="Tritt A."/>
            <person name="Sun H."/>
            <person name="Haridas S."/>
            <person name="LaButti K."/>
            <person name="Ohm R.A."/>
            <person name="Kues U."/>
            <person name="Blanchette R.A."/>
            <person name="Grigoriev I.V."/>
            <person name="Minto R.E."/>
            <person name="Hibbett D.S."/>
        </authorList>
    </citation>
    <scope>NUCLEOTIDE SEQUENCE [LARGE SCALE GENOMIC DNA]</scope>
    <source>
        <strain evidence="1 2">FP15055 ss-10</strain>
    </source>
</reference>
<protein>
    <submittedName>
        <fullName evidence="1">Uncharacterized protein</fullName>
    </submittedName>
</protein>
<organism evidence="1 2">
    <name type="scientific">Cylindrobasidium torrendii FP15055 ss-10</name>
    <dbReference type="NCBI Taxonomy" id="1314674"/>
    <lineage>
        <taxon>Eukaryota</taxon>
        <taxon>Fungi</taxon>
        <taxon>Dikarya</taxon>
        <taxon>Basidiomycota</taxon>
        <taxon>Agaricomycotina</taxon>
        <taxon>Agaricomycetes</taxon>
        <taxon>Agaricomycetidae</taxon>
        <taxon>Agaricales</taxon>
        <taxon>Marasmiineae</taxon>
        <taxon>Physalacriaceae</taxon>
        <taxon>Cylindrobasidium</taxon>
    </lineage>
</organism>
<gene>
    <name evidence="1" type="ORF">CYLTODRAFT_213485</name>
</gene>
<name>A0A0D7AUN8_9AGAR</name>
<sequence>MLVLALLYGQDDDHQALIRLALGLPEESRNWRVLGYIFRQLLKAEVLRVQPDYGDDAGKRGIIERAAYVRPRLNAVWERITEPEREDGEGPIDEAIWRIYAFHRK</sequence>
<accession>A0A0D7AUN8</accession>
<evidence type="ECO:0000313" key="1">
    <source>
        <dbReference type="EMBL" id="KIY61569.1"/>
    </source>
</evidence>
<keyword evidence="2" id="KW-1185">Reference proteome</keyword>
<dbReference type="AlphaFoldDB" id="A0A0D7AUN8"/>
<dbReference type="EMBL" id="KN880915">
    <property type="protein sequence ID" value="KIY61569.1"/>
    <property type="molecule type" value="Genomic_DNA"/>
</dbReference>
<dbReference type="Proteomes" id="UP000054007">
    <property type="component" value="Unassembled WGS sequence"/>
</dbReference>
<proteinExistence type="predicted"/>
<evidence type="ECO:0000313" key="2">
    <source>
        <dbReference type="Proteomes" id="UP000054007"/>
    </source>
</evidence>